<reference evidence="9 10" key="1">
    <citation type="journal article" date="2015" name="Parasit. Vectors">
        <title>Draft genome of the scabies mite.</title>
        <authorList>
            <person name="Rider S.D.Jr."/>
            <person name="Morgan M.S."/>
            <person name="Arlian L.G."/>
        </authorList>
    </citation>
    <scope>NUCLEOTIDE SEQUENCE [LARGE SCALE GENOMIC DNA]</scope>
    <source>
        <strain evidence="9">Arlian Lab</strain>
    </source>
</reference>
<dbReference type="PROSITE" id="PS51012">
    <property type="entry name" value="ABC_TM2"/>
    <property type="match status" value="1"/>
</dbReference>
<dbReference type="CDD" id="cd03230">
    <property type="entry name" value="ABC_DR_subfamily_A"/>
    <property type="match status" value="1"/>
</dbReference>
<dbReference type="SUPFAM" id="SSF52540">
    <property type="entry name" value="P-loop containing nucleoside triphosphate hydrolases"/>
    <property type="match status" value="1"/>
</dbReference>
<dbReference type="GO" id="GO:0016020">
    <property type="term" value="C:membrane"/>
    <property type="evidence" value="ECO:0007669"/>
    <property type="project" value="UniProtKB-SubCell"/>
</dbReference>
<dbReference type="PANTHER" id="PTHR43038">
    <property type="entry name" value="ATP-BINDING CASSETTE, SUB-FAMILY H, MEMBER 1"/>
    <property type="match status" value="1"/>
</dbReference>
<organism evidence="9 10">
    <name type="scientific">Sarcoptes scabiei</name>
    <name type="common">Itch mite</name>
    <name type="synonym">Acarus scabiei</name>
    <dbReference type="NCBI Taxonomy" id="52283"/>
    <lineage>
        <taxon>Eukaryota</taxon>
        <taxon>Metazoa</taxon>
        <taxon>Ecdysozoa</taxon>
        <taxon>Arthropoda</taxon>
        <taxon>Chelicerata</taxon>
        <taxon>Arachnida</taxon>
        <taxon>Acari</taxon>
        <taxon>Acariformes</taxon>
        <taxon>Sarcoptiformes</taxon>
        <taxon>Astigmata</taxon>
        <taxon>Psoroptidia</taxon>
        <taxon>Sarcoptoidea</taxon>
        <taxon>Sarcoptidae</taxon>
        <taxon>Sarcoptinae</taxon>
        <taxon>Sarcoptes</taxon>
    </lineage>
</organism>
<dbReference type="InterPro" id="IPR003593">
    <property type="entry name" value="AAA+_ATPase"/>
</dbReference>
<evidence type="ECO:0000256" key="3">
    <source>
        <dbReference type="ARBA" id="ARBA00022741"/>
    </source>
</evidence>
<keyword evidence="5" id="KW-1133">Transmembrane helix</keyword>
<feature type="domain" description="ABC transmembrane type-2" evidence="8">
    <location>
        <begin position="432"/>
        <end position="672"/>
    </location>
</feature>
<dbReference type="VEuPathDB" id="VectorBase:SSCA006131"/>
<keyword evidence="6" id="KW-0472">Membrane</keyword>
<gene>
    <name evidence="9" type="ORF">QR98_0046780</name>
</gene>
<feature type="domain" description="ABC transporter" evidence="7">
    <location>
        <begin position="18"/>
        <end position="252"/>
    </location>
</feature>
<comment type="subcellular location">
    <subcellularLocation>
        <location evidence="1">Membrane</location>
        <topology evidence="1">Multi-pass membrane protein</topology>
    </subcellularLocation>
</comment>
<proteinExistence type="predicted"/>
<dbReference type="PROSITE" id="PS50893">
    <property type="entry name" value="ABC_TRANSPORTER_2"/>
    <property type="match status" value="1"/>
</dbReference>
<evidence type="ECO:0000256" key="6">
    <source>
        <dbReference type="ARBA" id="ARBA00023136"/>
    </source>
</evidence>
<evidence type="ECO:0000256" key="2">
    <source>
        <dbReference type="ARBA" id="ARBA00022692"/>
    </source>
</evidence>
<keyword evidence="3" id="KW-0547">Nucleotide-binding</keyword>
<evidence type="ECO:0000259" key="7">
    <source>
        <dbReference type="PROSITE" id="PS50893"/>
    </source>
</evidence>
<dbReference type="PROSITE" id="PS00211">
    <property type="entry name" value="ABC_TRANSPORTER_1"/>
    <property type="match status" value="1"/>
</dbReference>
<dbReference type="Gene3D" id="3.40.50.300">
    <property type="entry name" value="P-loop containing nucleotide triphosphate hydrolases"/>
    <property type="match status" value="1"/>
</dbReference>
<comment type="caution">
    <text evidence="9">The sequence shown here is derived from an EMBL/GenBank/DDBJ whole genome shotgun (WGS) entry which is preliminary data.</text>
</comment>
<dbReference type="InterPro" id="IPR027417">
    <property type="entry name" value="P-loop_NTPase"/>
</dbReference>
<dbReference type="GO" id="GO:0016887">
    <property type="term" value="F:ATP hydrolysis activity"/>
    <property type="evidence" value="ECO:0007669"/>
    <property type="project" value="InterPro"/>
</dbReference>
<dbReference type="GO" id="GO:0005524">
    <property type="term" value="F:ATP binding"/>
    <property type="evidence" value="ECO:0007669"/>
    <property type="project" value="UniProtKB-KW"/>
</dbReference>
<dbReference type="Pfam" id="PF12698">
    <property type="entry name" value="ABC2_membrane_3"/>
    <property type="match status" value="1"/>
</dbReference>
<dbReference type="InterPro" id="IPR013525">
    <property type="entry name" value="ABC2_TM"/>
</dbReference>
<dbReference type="OrthoDB" id="10255969at2759"/>
<evidence type="ECO:0000256" key="5">
    <source>
        <dbReference type="ARBA" id="ARBA00022989"/>
    </source>
</evidence>
<dbReference type="InterPro" id="IPR047817">
    <property type="entry name" value="ABC2_TM_bact-type"/>
</dbReference>
<dbReference type="InterPro" id="IPR017871">
    <property type="entry name" value="ABC_transporter-like_CS"/>
</dbReference>
<keyword evidence="2" id="KW-0812">Transmembrane</keyword>
<dbReference type="EMBL" id="JXLN01010700">
    <property type="protein sequence ID" value="KPM06205.1"/>
    <property type="molecule type" value="Genomic_DNA"/>
</dbReference>
<dbReference type="Pfam" id="PF00005">
    <property type="entry name" value="ABC_tran"/>
    <property type="match status" value="1"/>
</dbReference>
<dbReference type="Proteomes" id="UP000616769">
    <property type="component" value="Unassembled WGS sequence"/>
</dbReference>
<accession>A0A132A6F3</accession>
<evidence type="ECO:0000313" key="9">
    <source>
        <dbReference type="EMBL" id="KPM06205.1"/>
    </source>
</evidence>
<keyword evidence="4" id="KW-0067">ATP-binding</keyword>
<evidence type="ECO:0000256" key="1">
    <source>
        <dbReference type="ARBA" id="ARBA00004141"/>
    </source>
</evidence>
<name>A0A132A6F3_SARSC</name>
<dbReference type="GO" id="GO:0140359">
    <property type="term" value="F:ABC-type transporter activity"/>
    <property type="evidence" value="ECO:0007669"/>
    <property type="project" value="InterPro"/>
</dbReference>
<evidence type="ECO:0000256" key="4">
    <source>
        <dbReference type="ARBA" id="ARBA00022840"/>
    </source>
</evidence>
<sequence>MVTVDQDLNQIILELRSINFEHSVRTNPNESLKILDNISLTVRKAEIYGLLGASGCGKTSLLRLILGRISGYTGEVRLFNRVIDSLNKPLPHQIGYMPQDNVLYNDFNAIEMLTYFGSLYQIEAMRLKLQINRLMKLLELDQNKHSEKLISQLSGGQKRRVSLAIALLHEPKLLILDEPTVGVDPLLREVIWNHLKSLVSSRRNTVILTTHYIEESRNAHMIGFLRHGKLLIQAQPQWLLQHCRVRTMEEASKLSNRPIKIEPLNKNNVHCLSAKHLICRSHLSTLIQKNLRQIYRNLSLLAFFILLPAIEMALIMLCIGRDITLVPIAVFNEERPDEDLSKVFLESFPTDSVALHQFDSYEEALDAVKQSKAAALLKFGKHFSSALRARFFSLNIDETNVDDSEIVSIWNDSPVFVQLDMSNQLIGLQIQRQLLNAFIDFAQKLAHSLGLSNNTFKPPITFGPPVYGIQKSAIVETFIAPGALIMIAFFATTIVTCHLLIHEIRQGLIERVLIAGVTCAEFLSSYIVIQSAILIIQLCLVFFTAFHIFEMPCLGSLPLSLSLICLQGWCGLMFGLMLSATCPDEIYATTLAIGTFFPSVIIGGIFWPIQSMPIFLQYLSQCLPSTQSISALRSILLRDWNLKHPSVSAAFFVSTTWLLAFLLCALHNFQRRI</sequence>
<evidence type="ECO:0000259" key="8">
    <source>
        <dbReference type="PROSITE" id="PS51012"/>
    </source>
</evidence>
<dbReference type="AlphaFoldDB" id="A0A132A6F3"/>
<dbReference type="SMART" id="SM00382">
    <property type="entry name" value="AAA"/>
    <property type="match status" value="1"/>
</dbReference>
<dbReference type="PANTHER" id="PTHR43038:SF3">
    <property type="entry name" value="ABC TRANSPORTER G FAMILY MEMBER 20 ISOFORM X1"/>
    <property type="match status" value="1"/>
</dbReference>
<evidence type="ECO:0000313" key="10">
    <source>
        <dbReference type="Proteomes" id="UP000616769"/>
    </source>
</evidence>
<protein>
    <submittedName>
        <fullName evidence="9">ABC transporter-like protein 5</fullName>
    </submittedName>
</protein>
<dbReference type="InterPro" id="IPR003439">
    <property type="entry name" value="ABC_transporter-like_ATP-bd"/>
</dbReference>